<feature type="compositionally biased region" description="Low complexity" evidence="2">
    <location>
        <begin position="27"/>
        <end position="50"/>
    </location>
</feature>
<sequence length="201" mass="22422">MKRTFKFLAHLVPLFVLAIITSGCGSDSSKAANSSSAPESTPAPSAAVSPTPKPNEEPEDDIWTYYDNAKWEDDFEGLLSEIKWVAASDKIPEDDKNGYKSAVGVKFKVKNNTDGKFSIYIGHARLVTSTGEQIDIPSASEIRDGEIDKGVTKEGVTVWELEKSKVSDIDWVKLQWYVFHSPDTKFSIEDRKIYEVELKLK</sequence>
<organism evidence="4 5">
    <name type="scientific">Paenibacillus larvae subsp. pulvifaciens</name>
    <dbReference type="NCBI Taxonomy" id="1477"/>
    <lineage>
        <taxon>Bacteria</taxon>
        <taxon>Bacillati</taxon>
        <taxon>Bacillota</taxon>
        <taxon>Bacilli</taxon>
        <taxon>Bacillales</taxon>
        <taxon>Paenibacillaceae</taxon>
        <taxon>Paenibacillus</taxon>
    </lineage>
</organism>
<feature type="chain" id="PRO_5039450639" description="Lipoprotein" evidence="3">
    <location>
        <begin position="19"/>
        <end position="201"/>
    </location>
</feature>
<dbReference type="AlphaFoldDB" id="A0A1V0UR46"/>
<protein>
    <recommendedName>
        <fullName evidence="6">Lipoprotein</fullName>
    </recommendedName>
</protein>
<dbReference type="EMBL" id="CP020557">
    <property type="protein sequence ID" value="ARF67587.1"/>
    <property type="molecule type" value="Genomic_DNA"/>
</dbReference>
<dbReference type="Gene3D" id="2.60.40.1240">
    <property type="match status" value="1"/>
</dbReference>
<evidence type="ECO:0000256" key="1">
    <source>
        <dbReference type="ARBA" id="ARBA00022729"/>
    </source>
</evidence>
<feature type="region of interest" description="Disordered" evidence="2">
    <location>
        <begin position="27"/>
        <end position="60"/>
    </location>
</feature>
<evidence type="ECO:0008006" key="6">
    <source>
        <dbReference type="Google" id="ProtNLM"/>
    </source>
</evidence>
<proteinExistence type="predicted"/>
<accession>A0A1V0UR46</accession>
<evidence type="ECO:0000313" key="5">
    <source>
        <dbReference type="Proteomes" id="UP000192727"/>
    </source>
</evidence>
<dbReference type="RefSeq" id="WP_083039271.1">
    <property type="nucleotide sequence ID" value="NZ_CP020557.1"/>
</dbReference>
<keyword evidence="1 3" id="KW-0732">Signal</keyword>
<dbReference type="Proteomes" id="UP000192727">
    <property type="component" value="Chromosome"/>
</dbReference>
<gene>
    <name evidence="4" type="ORF">B7C51_06755</name>
</gene>
<name>A0A1V0UR46_9BACL</name>
<evidence type="ECO:0000256" key="2">
    <source>
        <dbReference type="SAM" id="MobiDB-lite"/>
    </source>
</evidence>
<feature type="signal peptide" evidence="3">
    <location>
        <begin position="1"/>
        <end position="18"/>
    </location>
</feature>
<reference evidence="4 5" key="1">
    <citation type="submission" date="2017-03" db="EMBL/GenBank/DDBJ databases">
        <title>Paenibacillus larvae genome sequencing.</title>
        <authorList>
            <person name="Dingman D.W."/>
        </authorList>
    </citation>
    <scope>NUCLEOTIDE SEQUENCE [LARGE SCALE GENOMIC DNA]</scope>
    <source>
        <strain evidence="4 5">SAG 10367</strain>
    </source>
</reference>
<dbReference type="InterPro" id="IPR029050">
    <property type="entry name" value="Immunoprotect_excell_Ig-like"/>
</dbReference>
<dbReference type="PROSITE" id="PS51257">
    <property type="entry name" value="PROKAR_LIPOPROTEIN"/>
    <property type="match status" value="1"/>
</dbReference>
<evidence type="ECO:0000313" key="4">
    <source>
        <dbReference type="EMBL" id="ARF67587.1"/>
    </source>
</evidence>
<evidence type="ECO:0000256" key="3">
    <source>
        <dbReference type="SAM" id="SignalP"/>
    </source>
</evidence>